<sequence length="501" mass="53450">MLAVGPLDKPEGAPSPSVGNEELAVWARRLAAGSLWDAPISGAQAGPRMTGGELIDRVQLLEHLSSAIAAEHARTAAAFSDLCHGRAGTSGEDTARERRARVRSVGGQIALARKAAPARGRRIVELSEILVHDMPHTHRALAQGTLTEDRAFTLVGATRPLTREDRADVDRRLCAEPARIAHLGDRALEDAARRAVEDVDAGAAAERIRRAEADRHVSLRRLPDAMAKVTAILPVTGAMAVREALKAAAEAAKAAGDPRALGQLAADTLVERTTGLADAGRVPLRISLVMTDRTLLAGDAEPAVLPGYGTVPADFARELIDRALAGPDGHPGSVRPEGTAPLKSRERIWLERLYTAPGAGQLIAMDSKARLFPAAMARFLRLRDHTCRTPYCDAPTQHIDHVVAAAQGGPTTIENGQCLCALCNLTKESPGWRHTTTDPGPTREVQAPPVTRRITDGRARSRPQPQPRARHRTARHTVETRTPTGHTYESTPPGLPGSADP</sequence>
<dbReference type="EMBL" id="AP024525">
    <property type="protein sequence ID" value="BCT75445.1"/>
    <property type="molecule type" value="Genomic_DNA"/>
</dbReference>
<organism evidence="4 5">
    <name type="scientific">Sinomonas cyclohexanicum</name>
    <name type="common">Corynebacterium cyclohexanicum</name>
    <dbReference type="NCBI Taxonomy" id="322009"/>
    <lineage>
        <taxon>Bacteria</taxon>
        <taxon>Bacillati</taxon>
        <taxon>Actinomycetota</taxon>
        <taxon>Actinomycetes</taxon>
        <taxon>Micrococcales</taxon>
        <taxon>Micrococcaceae</taxon>
        <taxon>Sinomonas</taxon>
    </lineage>
</organism>
<dbReference type="Pfam" id="PF01844">
    <property type="entry name" value="HNH"/>
    <property type="match status" value="1"/>
</dbReference>
<dbReference type="InterPro" id="IPR003615">
    <property type="entry name" value="HNH_nuc"/>
</dbReference>
<protein>
    <recommendedName>
        <fullName evidence="3">HNH nuclease domain-containing protein</fullName>
    </recommendedName>
</protein>
<gene>
    <name evidence="4" type="ORF">SCMU_12870</name>
</gene>
<dbReference type="SMART" id="SM00507">
    <property type="entry name" value="HNHc"/>
    <property type="match status" value="1"/>
</dbReference>
<comment type="similarity">
    <text evidence="1">Belongs to the Rv1128c/1148c/1588c/1702c/1945/3466 family.</text>
</comment>
<evidence type="ECO:0000256" key="1">
    <source>
        <dbReference type="ARBA" id="ARBA00023450"/>
    </source>
</evidence>
<dbReference type="Gene3D" id="1.10.30.50">
    <property type="match status" value="1"/>
</dbReference>
<keyword evidence="5" id="KW-1185">Reference proteome</keyword>
<dbReference type="Proteomes" id="UP001319861">
    <property type="component" value="Chromosome"/>
</dbReference>
<dbReference type="CDD" id="cd00085">
    <property type="entry name" value="HNHc"/>
    <property type="match status" value="1"/>
</dbReference>
<proteinExistence type="inferred from homology"/>
<dbReference type="Pfam" id="PF02720">
    <property type="entry name" value="DUF222"/>
    <property type="match status" value="1"/>
</dbReference>
<dbReference type="InterPro" id="IPR003870">
    <property type="entry name" value="DUF222"/>
</dbReference>
<dbReference type="InterPro" id="IPR002711">
    <property type="entry name" value="HNH"/>
</dbReference>
<name>A0ABN6FGG2_SINCY</name>
<feature type="domain" description="HNH nuclease" evidence="3">
    <location>
        <begin position="375"/>
        <end position="425"/>
    </location>
</feature>
<feature type="region of interest" description="Disordered" evidence="2">
    <location>
        <begin position="430"/>
        <end position="501"/>
    </location>
</feature>
<evidence type="ECO:0000313" key="4">
    <source>
        <dbReference type="EMBL" id="BCT75445.1"/>
    </source>
</evidence>
<evidence type="ECO:0000259" key="3">
    <source>
        <dbReference type="SMART" id="SM00507"/>
    </source>
</evidence>
<feature type="compositionally biased region" description="Polar residues" evidence="2">
    <location>
        <begin position="480"/>
        <end position="490"/>
    </location>
</feature>
<accession>A0ABN6FGG2</accession>
<reference evidence="4 5" key="1">
    <citation type="journal article" date="2021" name="J. Biosci. Bioeng.">
        <title>Identification and characterization of a chc gene cluster responsible for the aromatization pathway of cyclohexanecarboxylate degradation in Sinomonas cyclohexanicum ATCC 51369.</title>
        <authorList>
            <person name="Yamamoto T."/>
            <person name="Hasegawa Y."/>
            <person name="Lau P.C.K."/>
            <person name="Iwaki H."/>
        </authorList>
    </citation>
    <scope>NUCLEOTIDE SEQUENCE [LARGE SCALE GENOMIC DNA]</scope>
    <source>
        <strain evidence="4 5">ATCC 51369</strain>
    </source>
</reference>
<evidence type="ECO:0000256" key="2">
    <source>
        <dbReference type="SAM" id="MobiDB-lite"/>
    </source>
</evidence>
<evidence type="ECO:0000313" key="5">
    <source>
        <dbReference type="Proteomes" id="UP001319861"/>
    </source>
</evidence>